<comment type="caution">
    <text evidence="1">The sequence shown here is derived from an EMBL/GenBank/DDBJ whole genome shotgun (WGS) entry which is preliminary data.</text>
</comment>
<proteinExistence type="predicted"/>
<keyword evidence="2" id="KW-1185">Reference proteome</keyword>
<dbReference type="AlphaFoldDB" id="A0A2P4XW40"/>
<protein>
    <submittedName>
        <fullName evidence="1">Uncharacterized protein</fullName>
    </submittedName>
</protein>
<reference evidence="1 2" key="1">
    <citation type="journal article" date="2017" name="Genome Biol. Evol.">
        <title>Phytophthora megakarya and P. palmivora, closely related causal agents of cacao black pod rot, underwent increases in genome sizes and gene numbers by different mechanisms.</title>
        <authorList>
            <person name="Ali S.S."/>
            <person name="Shao J."/>
            <person name="Lary D.J."/>
            <person name="Kronmiller B."/>
            <person name="Shen D."/>
            <person name="Strem M.D."/>
            <person name="Amoako-Attah I."/>
            <person name="Akrofi A.Y."/>
            <person name="Begoude B.A."/>
            <person name="Ten Hoopen G.M."/>
            <person name="Coulibaly K."/>
            <person name="Kebe B.I."/>
            <person name="Melnick R.L."/>
            <person name="Guiltinan M.J."/>
            <person name="Tyler B.M."/>
            <person name="Meinhardt L.W."/>
            <person name="Bailey B.A."/>
        </authorList>
    </citation>
    <scope>NUCLEOTIDE SEQUENCE [LARGE SCALE GENOMIC DNA]</scope>
    <source>
        <strain evidence="2">sbr112.9</strain>
    </source>
</reference>
<gene>
    <name evidence="1" type="ORF">PHPALM_13916</name>
</gene>
<organism evidence="1 2">
    <name type="scientific">Phytophthora palmivora</name>
    <dbReference type="NCBI Taxonomy" id="4796"/>
    <lineage>
        <taxon>Eukaryota</taxon>
        <taxon>Sar</taxon>
        <taxon>Stramenopiles</taxon>
        <taxon>Oomycota</taxon>
        <taxon>Peronosporomycetes</taxon>
        <taxon>Peronosporales</taxon>
        <taxon>Peronosporaceae</taxon>
        <taxon>Phytophthora</taxon>
    </lineage>
</organism>
<sequence>MAFRIDLPDFINHMGRFVSKVKQHVKAYFTIQLGALIKLQWQKKEGKWKCLVHCITPPILKK</sequence>
<name>A0A2P4XW40_9STRA</name>
<evidence type="ECO:0000313" key="1">
    <source>
        <dbReference type="EMBL" id="POM69768.1"/>
    </source>
</evidence>
<dbReference type="Proteomes" id="UP000237271">
    <property type="component" value="Unassembled WGS sequence"/>
</dbReference>
<dbReference type="EMBL" id="NCKW01007823">
    <property type="protein sequence ID" value="POM69768.1"/>
    <property type="molecule type" value="Genomic_DNA"/>
</dbReference>
<evidence type="ECO:0000313" key="2">
    <source>
        <dbReference type="Proteomes" id="UP000237271"/>
    </source>
</evidence>
<accession>A0A2P4XW40</accession>